<comment type="similarity">
    <text evidence="2">Belongs to the SAP domain-containing ribonucleoprotein family.</text>
</comment>
<reference evidence="5 6" key="1">
    <citation type="submission" date="2009-12" db="EMBL/GenBank/DDBJ databases">
        <title>The draft genome of Batrachochytrium dendrobatidis.</title>
        <authorList>
            <consortium name="US DOE Joint Genome Institute (JGI-PGF)"/>
            <person name="Kuo A."/>
            <person name="Salamov A."/>
            <person name="Schmutz J."/>
            <person name="Lucas S."/>
            <person name="Pitluck S."/>
            <person name="Rosenblum E."/>
            <person name="Stajich J."/>
            <person name="Eisen M."/>
            <person name="Grigoriev I.V."/>
        </authorList>
    </citation>
    <scope>NUCLEOTIDE SEQUENCE [LARGE SCALE GENOMIC DNA]</scope>
    <source>
        <strain evidence="6">JAM81 / FGSC 10211</strain>
    </source>
</reference>
<evidence type="ECO:0000256" key="1">
    <source>
        <dbReference type="ARBA" id="ARBA00022553"/>
    </source>
</evidence>
<dbReference type="PROSITE" id="PS50800">
    <property type="entry name" value="SAP"/>
    <property type="match status" value="1"/>
</dbReference>
<feature type="compositionally biased region" description="Polar residues" evidence="3">
    <location>
        <begin position="70"/>
        <end position="81"/>
    </location>
</feature>
<dbReference type="InterPro" id="IPR052240">
    <property type="entry name" value="SAP_domain_ribonucleoprotein"/>
</dbReference>
<sequence>MVLTVADAKKLKVADLKTELQQLGMSTTGKKEDLLARLIHHLESNTNTPASNPTVSPSAPNGAVPANVHTLPNNLTGTSRSAGVHPQTVHTVDTTTVPKSASIKSPNKDSHNVNIAVTASMTDEERKRLREEKFGKTAPHVSTNHRVKDTTVSETVAPKTTTVPAKAHVKLDPYVDAATLARRQSRFGSVSAPSDTHVSAPVSPSKESVSTTPHVVHPTGALSEEEIKKQKRIQRFNEEQQFWADLILILSIGFNKAW</sequence>
<organism evidence="5 6">
    <name type="scientific">Batrachochytrium dendrobatidis (strain JAM81 / FGSC 10211)</name>
    <name type="common">Frog chytrid fungus</name>
    <dbReference type="NCBI Taxonomy" id="684364"/>
    <lineage>
        <taxon>Eukaryota</taxon>
        <taxon>Fungi</taxon>
        <taxon>Fungi incertae sedis</taxon>
        <taxon>Chytridiomycota</taxon>
        <taxon>Chytridiomycota incertae sedis</taxon>
        <taxon>Chytridiomycetes</taxon>
        <taxon>Rhizophydiales</taxon>
        <taxon>Rhizophydiales incertae sedis</taxon>
        <taxon>Batrachochytrium</taxon>
    </lineage>
</organism>
<dbReference type="HOGENOM" id="CLU_1077629_0_0_1"/>
<dbReference type="EMBL" id="GL882881">
    <property type="protein sequence ID" value="EGF81968.1"/>
    <property type="molecule type" value="Genomic_DNA"/>
</dbReference>
<dbReference type="InterPro" id="IPR003034">
    <property type="entry name" value="SAP_dom"/>
</dbReference>
<dbReference type="FunCoup" id="F4NY77">
    <property type="interactions" value="638"/>
</dbReference>
<dbReference type="GO" id="GO:0016973">
    <property type="term" value="P:poly(A)+ mRNA export from nucleus"/>
    <property type="evidence" value="ECO:0000318"/>
    <property type="project" value="GO_Central"/>
</dbReference>
<gene>
    <name evidence="5" type="ORF">BATDEDRAFT_23739</name>
</gene>
<dbReference type="Pfam" id="PF02037">
    <property type="entry name" value="SAP"/>
    <property type="match status" value="1"/>
</dbReference>
<dbReference type="InParanoid" id="F4NY77"/>
<protein>
    <recommendedName>
        <fullName evidence="4">SAP domain-containing protein</fullName>
    </recommendedName>
</protein>
<accession>F4NY77</accession>
<dbReference type="SMART" id="SM00513">
    <property type="entry name" value="SAP"/>
    <property type="match status" value="1"/>
</dbReference>
<dbReference type="STRING" id="684364.F4NY77"/>
<evidence type="ECO:0000256" key="2">
    <source>
        <dbReference type="ARBA" id="ARBA00046328"/>
    </source>
</evidence>
<evidence type="ECO:0000259" key="4">
    <source>
        <dbReference type="PROSITE" id="PS50800"/>
    </source>
</evidence>
<feature type="compositionally biased region" description="Polar residues" evidence="3">
    <location>
        <begin position="187"/>
        <end position="197"/>
    </location>
</feature>
<dbReference type="OrthoDB" id="445357at2759"/>
<name>F4NY77_BATDJ</name>
<evidence type="ECO:0000313" key="6">
    <source>
        <dbReference type="Proteomes" id="UP000007241"/>
    </source>
</evidence>
<evidence type="ECO:0000256" key="3">
    <source>
        <dbReference type="SAM" id="MobiDB-lite"/>
    </source>
</evidence>
<dbReference type="Proteomes" id="UP000007241">
    <property type="component" value="Unassembled WGS sequence"/>
</dbReference>
<feature type="compositionally biased region" description="Polar residues" evidence="3">
    <location>
        <begin position="88"/>
        <end position="105"/>
    </location>
</feature>
<dbReference type="PANTHER" id="PTHR46551:SF1">
    <property type="entry name" value="SAP DOMAIN-CONTAINING RIBONUCLEOPROTEIN"/>
    <property type="match status" value="1"/>
</dbReference>
<dbReference type="RefSeq" id="XP_006677358.1">
    <property type="nucleotide sequence ID" value="XM_006677295.1"/>
</dbReference>
<feature type="region of interest" description="Disordered" evidence="3">
    <location>
        <begin position="44"/>
        <end position="110"/>
    </location>
</feature>
<dbReference type="GeneID" id="18238289"/>
<evidence type="ECO:0000313" key="5">
    <source>
        <dbReference type="EMBL" id="EGF81968.1"/>
    </source>
</evidence>
<keyword evidence="6" id="KW-1185">Reference proteome</keyword>
<dbReference type="PANTHER" id="PTHR46551">
    <property type="entry name" value="SAP DOMAIN-CONTAINING RIBONUCLEOPROTEIN"/>
    <property type="match status" value="1"/>
</dbReference>
<feature type="region of interest" description="Disordered" evidence="3">
    <location>
        <begin position="187"/>
        <end position="223"/>
    </location>
</feature>
<feature type="domain" description="SAP" evidence="4">
    <location>
        <begin position="8"/>
        <end position="42"/>
    </location>
</feature>
<dbReference type="InterPro" id="IPR036361">
    <property type="entry name" value="SAP_dom_sf"/>
</dbReference>
<dbReference type="SUPFAM" id="SSF68906">
    <property type="entry name" value="SAP domain"/>
    <property type="match status" value="1"/>
</dbReference>
<dbReference type="Gene3D" id="1.10.720.30">
    <property type="entry name" value="SAP domain"/>
    <property type="match status" value="1"/>
</dbReference>
<feature type="compositionally biased region" description="Polar residues" evidence="3">
    <location>
        <begin position="44"/>
        <end position="59"/>
    </location>
</feature>
<keyword evidence="1" id="KW-0597">Phosphoprotein</keyword>
<dbReference type="GO" id="GO:0005634">
    <property type="term" value="C:nucleus"/>
    <property type="evidence" value="ECO:0000318"/>
    <property type="project" value="GO_Central"/>
</dbReference>
<proteinExistence type="inferred from homology"/>
<dbReference type="AlphaFoldDB" id="F4NY77"/>